<proteinExistence type="predicted"/>
<name>A0ABR2X751_9PEZI</name>
<comment type="caution">
    <text evidence="1">The sequence shown here is derived from an EMBL/GenBank/DDBJ whole genome shotgun (WGS) entry which is preliminary data.</text>
</comment>
<evidence type="ECO:0000313" key="1">
    <source>
        <dbReference type="EMBL" id="KAK9769589.1"/>
    </source>
</evidence>
<evidence type="ECO:0000313" key="2">
    <source>
        <dbReference type="Proteomes" id="UP001465668"/>
    </source>
</evidence>
<dbReference type="EMBL" id="JARVKM010000118">
    <property type="protein sequence ID" value="KAK9769589.1"/>
    <property type="molecule type" value="Genomic_DNA"/>
</dbReference>
<keyword evidence="2" id="KW-1185">Reference proteome</keyword>
<dbReference type="Proteomes" id="UP001465668">
    <property type="component" value="Unassembled WGS sequence"/>
</dbReference>
<protein>
    <submittedName>
        <fullName evidence="1">Uncharacterized protein</fullName>
    </submittedName>
</protein>
<organism evidence="1 2">
    <name type="scientific">Seiridium cardinale</name>
    <dbReference type="NCBI Taxonomy" id="138064"/>
    <lineage>
        <taxon>Eukaryota</taxon>
        <taxon>Fungi</taxon>
        <taxon>Dikarya</taxon>
        <taxon>Ascomycota</taxon>
        <taxon>Pezizomycotina</taxon>
        <taxon>Sordariomycetes</taxon>
        <taxon>Xylariomycetidae</taxon>
        <taxon>Amphisphaeriales</taxon>
        <taxon>Sporocadaceae</taxon>
        <taxon>Seiridium</taxon>
    </lineage>
</organism>
<sequence>MSPESRPRVDNNDDSFWLVTSDEATRYPPAYSDAATVPPWGASSTGSYQGYLKTGRLAASPLTTAFAHGPWAGPEPWGFYVDLLSDGVDSLAVSHGRLLERA</sequence>
<gene>
    <name evidence="1" type="ORF">SCAR479_13759</name>
</gene>
<reference evidence="1 2" key="1">
    <citation type="submission" date="2024-02" db="EMBL/GenBank/DDBJ databases">
        <title>First draft genome assembly of two strains of Seiridium cardinale.</title>
        <authorList>
            <person name="Emiliani G."/>
            <person name="Scali E."/>
        </authorList>
    </citation>
    <scope>NUCLEOTIDE SEQUENCE [LARGE SCALE GENOMIC DNA]</scope>
    <source>
        <strain evidence="1 2">BM-138-000479</strain>
    </source>
</reference>
<accession>A0ABR2X751</accession>